<evidence type="ECO:0000256" key="3">
    <source>
        <dbReference type="ARBA" id="ARBA00022490"/>
    </source>
</evidence>
<dbReference type="Proteomes" id="UP000198548">
    <property type="component" value="Unassembled WGS sequence"/>
</dbReference>
<evidence type="ECO:0000256" key="10">
    <source>
        <dbReference type="PIRSR" id="PIRSR602481-2"/>
    </source>
</evidence>
<dbReference type="Pfam" id="PF01475">
    <property type="entry name" value="FUR"/>
    <property type="match status" value="1"/>
</dbReference>
<evidence type="ECO:0000256" key="6">
    <source>
        <dbReference type="ARBA" id="ARBA00023015"/>
    </source>
</evidence>
<dbReference type="Gene3D" id="3.30.1490.190">
    <property type="match status" value="1"/>
</dbReference>
<dbReference type="PANTHER" id="PTHR33202">
    <property type="entry name" value="ZINC UPTAKE REGULATION PROTEIN"/>
    <property type="match status" value="1"/>
</dbReference>
<dbReference type="EMBL" id="BJUX01000010">
    <property type="protein sequence ID" value="GEK89054.1"/>
    <property type="molecule type" value="Genomic_DNA"/>
</dbReference>
<evidence type="ECO:0000313" key="11">
    <source>
        <dbReference type="EMBL" id="GEK89054.1"/>
    </source>
</evidence>
<dbReference type="InterPro" id="IPR002481">
    <property type="entry name" value="FUR"/>
</dbReference>
<dbReference type="GO" id="GO:0003700">
    <property type="term" value="F:DNA-binding transcription factor activity"/>
    <property type="evidence" value="ECO:0007669"/>
    <property type="project" value="InterPro"/>
</dbReference>
<sequence>MSAFEQAVKTLKRNGYKTTGKRQRILELLYNSNKYMSAKEVQDKLKKMFPGISPDTIYRNLHTFVELKVVEETELNGEKLFRATCDVHGHHHHFICTVCGKTKELDCPLDLFQDQLPGYEVDSHRFELFGKCSNCLQLQSTN</sequence>
<dbReference type="Gene3D" id="1.10.10.10">
    <property type="entry name" value="Winged helix-like DNA-binding domain superfamily/Winged helix DNA-binding domain"/>
    <property type="match status" value="1"/>
</dbReference>
<comment type="cofactor">
    <cofactor evidence="9">
        <name>Zn(2+)</name>
        <dbReference type="ChEBI" id="CHEBI:29105"/>
    </cofactor>
    <text evidence="9">Binds 1 zinc ion per subunit.</text>
</comment>
<dbReference type="SUPFAM" id="SSF46785">
    <property type="entry name" value="Winged helix' DNA-binding domain"/>
    <property type="match status" value="1"/>
</dbReference>
<keyword evidence="5 9" id="KW-0862">Zinc</keyword>
<organism evidence="12 13">
    <name type="scientific">Alkalibacterium putridalgicola</name>
    <dbReference type="NCBI Taxonomy" id="426703"/>
    <lineage>
        <taxon>Bacteria</taxon>
        <taxon>Bacillati</taxon>
        <taxon>Bacillota</taxon>
        <taxon>Bacilli</taxon>
        <taxon>Lactobacillales</taxon>
        <taxon>Carnobacteriaceae</taxon>
        <taxon>Alkalibacterium</taxon>
    </lineage>
</organism>
<comment type="similarity">
    <text evidence="2">Belongs to the Fur family.</text>
</comment>
<feature type="binding site" evidence="9">
    <location>
        <position position="96"/>
    </location>
    <ligand>
        <name>Zn(2+)</name>
        <dbReference type="ChEBI" id="CHEBI:29105"/>
    </ligand>
</feature>
<dbReference type="CDD" id="cd07153">
    <property type="entry name" value="Fur_like"/>
    <property type="match status" value="1"/>
</dbReference>
<keyword evidence="4" id="KW-0678">Repressor</keyword>
<evidence type="ECO:0000313" key="12">
    <source>
        <dbReference type="EMBL" id="SEL67470.1"/>
    </source>
</evidence>
<evidence type="ECO:0000256" key="9">
    <source>
        <dbReference type="PIRSR" id="PIRSR602481-1"/>
    </source>
</evidence>
<name>A0A1H7S4C2_9LACT</name>
<dbReference type="InterPro" id="IPR043135">
    <property type="entry name" value="Fur_C"/>
</dbReference>
<reference evidence="12 13" key="1">
    <citation type="submission" date="2016-10" db="EMBL/GenBank/DDBJ databases">
        <authorList>
            <person name="de Groot N.N."/>
        </authorList>
    </citation>
    <scope>NUCLEOTIDE SEQUENCE [LARGE SCALE GENOMIC DNA]</scope>
    <source>
        <strain evidence="12 13">DSM 19182</strain>
    </source>
</reference>
<dbReference type="AlphaFoldDB" id="A0A1H7S4C2"/>
<evidence type="ECO:0000256" key="1">
    <source>
        <dbReference type="ARBA" id="ARBA00004496"/>
    </source>
</evidence>
<comment type="subcellular location">
    <subcellularLocation>
        <location evidence="1">Cytoplasm</location>
    </subcellularLocation>
</comment>
<evidence type="ECO:0000256" key="2">
    <source>
        <dbReference type="ARBA" id="ARBA00007957"/>
    </source>
</evidence>
<keyword evidence="9" id="KW-0479">Metal-binding</keyword>
<evidence type="ECO:0000313" key="14">
    <source>
        <dbReference type="Proteomes" id="UP000321425"/>
    </source>
</evidence>
<dbReference type="GO" id="GO:1900376">
    <property type="term" value="P:regulation of secondary metabolite biosynthetic process"/>
    <property type="evidence" value="ECO:0007669"/>
    <property type="project" value="TreeGrafter"/>
</dbReference>
<dbReference type="GO" id="GO:0008270">
    <property type="term" value="F:zinc ion binding"/>
    <property type="evidence" value="ECO:0007669"/>
    <property type="project" value="TreeGrafter"/>
</dbReference>
<keyword evidence="3" id="KW-0963">Cytoplasm</keyword>
<evidence type="ECO:0000256" key="4">
    <source>
        <dbReference type="ARBA" id="ARBA00022491"/>
    </source>
</evidence>
<feature type="binding site" evidence="10">
    <location>
        <position position="90"/>
    </location>
    <ligand>
        <name>Fe cation</name>
        <dbReference type="ChEBI" id="CHEBI:24875"/>
    </ligand>
</feature>
<protein>
    <submittedName>
        <fullName evidence="12">Fur family transcriptional regulator, zinc uptake regulator</fullName>
    </submittedName>
    <submittedName>
        <fullName evidence="11">Transcriptional repressor</fullName>
    </submittedName>
</protein>
<dbReference type="OrthoDB" id="8659436at2"/>
<evidence type="ECO:0000313" key="13">
    <source>
        <dbReference type="Proteomes" id="UP000198548"/>
    </source>
</evidence>
<feature type="binding site" evidence="9">
    <location>
        <position position="135"/>
    </location>
    <ligand>
        <name>Zn(2+)</name>
        <dbReference type="ChEBI" id="CHEBI:29105"/>
    </ligand>
</feature>
<dbReference type="InterPro" id="IPR036390">
    <property type="entry name" value="WH_DNA-bd_sf"/>
</dbReference>
<comment type="cofactor">
    <cofactor evidence="10">
        <name>Mn(2+)</name>
        <dbReference type="ChEBI" id="CHEBI:29035"/>
    </cofactor>
    <cofactor evidence="10">
        <name>Fe(2+)</name>
        <dbReference type="ChEBI" id="CHEBI:29033"/>
    </cofactor>
    <text evidence="10">Binds 1 Mn(2+) or Fe(2+) ion per subunit.</text>
</comment>
<accession>A0A1H7S4C2</accession>
<dbReference type="Proteomes" id="UP000321425">
    <property type="component" value="Unassembled WGS sequence"/>
</dbReference>
<dbReference type="RefSeq" id="WP_091487232.1">
    <property type="nucleotide sequence ID" value="NZ_BJUX01000010.1"/>
</dbReference>
<proteinExistence type="inferred from homology"/>
<evidence type="ECO:0000256" key="8">
    <source>
        <dbReference type="ARBA" id="ARBA00023163"/>
    </source>
</evidence>
<feature type="binding site" evidence="9">
    <location>
        <position position="132"/>
    </location>
    <ligand>
        <name>Zn(2+)</name>
        <dbReference type="ChEBI" id="CHEBI:29105"/>
    </ligand>
</feature>
<dbReference type="GO" id="GO:0005737">
    <property type="term" value="C:cytoplasm"/>
    <property type="evidence" value="ECO:0007669"/>
    <property type="project" value="UniProtKB-SubCell"/>
</dbReference>
<reference evidence="11 14" key="2">
    <citation type="submission" date="2019-07" db="EMBL/GenBank/DDBJ databases">
        <title>Whole genome shotgun sequence of Alkalibacterium putridalgicola NBRC 103243.</title>
        <authorList>
            <person name="Hosoyama A."/>
            <person name="Uohara A."/>
            <person name="Ohji S."/>
            <person name="Ichikawa N."/>
        </authorList>
    </citation>
    <scope>NUCLEOTIDE SEQUENCE [LARGE SCALE GENOMIC DNA]</scope>
    <source>
        <strain evidence="11 14">NBRC 103243</strain>
    </source>
</reference>
<evidence type="ECO:0000256" key="5">
    <source>
        <dbReference type="ARBA" id="ARBA00022833"/>
    </source>
</evidence>
<keyword evidence="7" id="KW-0238">DNA-binding</keyword>
<gene>
    <name evidence="11" type="primary">zurR</name>
    <name evidence="11" type="ORF">APU01nite_10930</name>
    <name evidence="12" type="ORF">SAMN04488100_1073</name>
</gene>
<keyword evidence="6" id="KW-0805">Transcription regulation</keyword>
<dbReference type="GO" id="GO:0000976">
    <property type="term" value="F:transcription cis-regulatory region binding"/>
    <property type="evidence" value="ECO:0007669"/>
    <property type="project" value="TreeGrafter"/>
</dbReference>
<keyword evidence="8" id="KW-0804">Transcription</keyword>
<feature type="binding site" evidence="10">
    <location>
        <position position="124"/>
    </location>
    <ligand>
        <name>Fe cation</name>
        <dbReference type="ChEBI" id="CHEBI:24875"/>
    </ligand>
</feature>
<dbReference type="PANTHER" id="PTHR33202:SF1">
    <property type="entry name" value="FERRIC UPTAKE REGULATION PROTEIN"/>
    <property type="match status" value="1"/>
</dbReference>
<dbReference type="GO" id="GO:0045892">
    <property type="term" value="P:negative regulation of DNA-templated transcription"/>
    <property type="evidence" value="ECO:0007669"/>
    <property type="project" value="TreeGrafter"/>
</dbReference>
<evidence type="ECO:0000256" key="7">
    <source>
        <dbReference type="ARBA" id="ARBA00023125"/>
    </source>
</evidence>
<dbReference type="InterPro" id="IPR036388">
    <property type="entry name" value="WH-like_DNA-bd_sf"/>
</dbReference>
<keyword evidence="10" id="KW-0408">Iron</keyword>
<dbReference type="EMBL" id="FOBL01000007">
    <property type="protein sequence ID" value="SEL67470.1"/>
    <property type="molecule type" value="Genomic_DNA"/>
</dbReference>
<feature type="binding site" evidence="9">
    <location>
        <position position="99"/>
    </location>
    <ligand>
        <name>Zn(2+)</name>
        <dbReference type="ChEBI" id="CHEBI:29105"/>
    </ligand>
</feature>
<keyword evidence="14" id="KW-1185">Reference proteome</keyword>
<dbReference type="STRING" id="426703.SAMN04488100_1073"/>